<dbReference type="InterPro" id="IPR001048">
    <property type="entry name" value="Asp/Glu/Uridylate_kinase"/>
</dbReference>
<comment type="subunit">
    <text evidence="11">Homohexamer.</text>
</comment>
<feature type="binding site" evidence="11">
    <location>
        <position position="99"/>
    </location>
    <ligand>
        <name>ATP</name>
        <dbReference type="ChEBI" id="CHEBI:30616"/>
    </ligand>
</feature>
<evidence type="ECO:0000256" key="5">
    <source>
        <dbReference type="ARBA" id="ARBA00022679"/>
    </source>
</evidence>
<dbReference type="EMBL" id="CWGJ01000025">
    <property type="protein sequence ID" value="CRX38838.1"/>
    <property type="molecule type" value="Genomic_DNA"/>
</dbReference>
<comment type="function">
    <text evidence="11">Catalyzes the reversible phosphorylation of UMP to UDP.</text>
</comment>
<dbReference type="InterPro" id="IPR011817">
    <property type="entry name" value="Uridylate_kinase"/>
</dbReference>
<protein>
    <recommendedName>
        <fullName evidence="11">Uridylate kinase</fullName>
        <shortName evidence="11">UK</shortName>
        <ecNumber evidence="11">2.7.4.22</ecNumber>
    </recommendedName>
    <alternativeName>
        <fullName evidence="11">Uridine monophosphate kinase</fullName>
        <shortName evidence="11">UMP kinase</shortName>
        <shortName evidence="11">UMPK</shortName>
    </alternativeName>
</protein>
<dbReference type="GO" id="GO:0033862">
    <property type="term" value="F:UMP kinase activity"/>
    <property type="evidence" value="ECO:0007669"/>
    <property type="project" value="UniProtKB-EC"/>
</dbReference>
<evidence type="ECO:0000256" key="8">
    <source>
        <dbReference type="ARBA" id="ARBA00022840"/>
    </source>
</evidence>
<dbReference type="PRINTS" id="PR00474">
    <property type="entry name" value="GLU5KINASE"/>
</dbReference>
<keyword evidence="5 11" id="KW-0808">Transferase</keyword>
<dbReference type="Pfam" id="PF00696">
    <property type="entry name" value="AA_kinase"/>
    <property type="match status" value="1"/>
</dbReference>
<dbReference type="InterPro" id="IPR015963">
    <property type="entry name" value="Uridylate_kinase_bac"/>
</dbReference>
<proteinExistence type="inferred from homology"/>
<comment type="activity regulation">
    <text evidence="11">Inhibited by UTP.</text>
</comment>
<dbReference type="PIRSF" id="PIRSF005650">
    <property type="entry name" value="Uridylate_kin"/>
    <property type="match status" value="1"/>
</dbReference>
<evidence type="ECO:0000313" key="14">
    <source>
        <dbReference type="Proteomes" id="UP000220251"/>
    </source>
</evidence>
<keyword evidence="14" id="KW-1185">Reference proteome</keyword>
<dbReference type="GO" id="GO:0044210">
    <property type="term" value="P:'de novo' CTP biosynthetic process"/>
    <property type="evidence" value="ECO:0007669"/>
    <property type="project" value="UniProtKB-UniRule"/>
</dbReference>
<dbReference type="FunFam" id="3.40.1160.10:FF:000001">
    <property type="entry name" value="Uridylate kinase"/>
    <property type="match status" value="1"/>
</dbReference>
<evidence type="ECO:0000256" key="3">
    <source>
        <dbReference type="ARBA" id="ARBA00007614"/>
    </source>
</evidence>
<dbReference type="EC" id="2.7.4.22" evidence="11"/>
<dbReference type="GO" id="GO:0006225">
    <property type="term" value="P:UDP biosynthetic process"/>
    <property type="evidence" value="ECO:0007669"/>
    <property type="project" value="TreeGrafter"/>
</dbReference>
<evidence type="ECO:0000256" key="1">
    <source>
        <dbReference type="ARBA" id="ARBA00004496"/>
    </source>
</evidence>
<dbReference type="PANTHER" id="PTHR42833:SF4">
    <property type="entry name" value="URIDYLATE KINASE PUMPKIN, CHLOROPLASTIC"/>
    <property type="match status" value="1"/>
</dbReference>
<dbReference type="InterPro" id="IPR001057">
    <property type="entry name" value="Glu/AcGlu_kinase"/>
</dbReference>
<keyword evidence="4 11" id="KW-0963">Cytoplasm</keyword>
<sequence>MKDRSRWQPSISNRNTLSARELLRISVYTFYPDPFILRQKRGCMEQRIKPKRVLLKLSGEILMGEKPFGIEAESCEKLAVAIKMMKQQGMETALVIGGGNIFRGVRLKEIGIEQTPADHMGMLSTMMNGIALERALVAQGTKAKVLSAVPCPPIVEQYEWRKALDLLSQGTTLIFVGGTGNPYFTTDSAAALRASEIQADLLLKATKVDGIYTKDPIKHPDAKRFETITYGQILADKLEVMDATAIALCRSSRIPIFVFNMAKLFSQPFETILQEKNGTLVSGD</sequence>
<keyword evidence="9 11" id="KW-0665">Pyrimidine biosynthesis</keyword>
<dbReference type="GO" id="GO:0005737">
    <property type="term" value="C:cytoplasm"/>
    <property type="evidence" value="ECO:0007669"/>
    <property type="project" value="UniProtKB-SubCell"/>
</dbReference>
<name>A0A0H5DRK5_9BACT</name>
<evidence type="ECO:0000256" key="9">
    <source>
        <dbReference type="ARBA" id="ARBA00022975"/>
    </source>
</evidence>
<evidence type="ECO:0000259" key="12">
    <source>
        <dbReference type="Pfam" id="PF00696"/>
    </source>
</evidence>
<accession>A0A0H5DRK5</accession>
<dbReference type="UniPathway" id="UPA00159">
    <property type="reaction ID" value="UER00275"/>
</dbReference>
<evidence type="ECO:0000256" key="2">
    <source>
        <dbReference type="ARBA" id="ARBA00004791"/>
    </source>
</evidence>
<organism evidence="13 14">
    <name type="scientific">Estrella lausannensis</name>
    <dbReference type="NCBI Taxonomy" id="483423"/>
    <lineage>
        <taxon>Bacteria</taxon>
        <taxon>Pseudomonadati</taxon>
        <taxon>Chlamydiota</taxon>
        <taxon>Chlamydiia</taxon>
        <taxon>Parachlamydiales</taxon>
        <taxon>Candidatus Criblamydiaceae</taxon>
        <taxon>Estrella</taxon>
    </lineage>
</organism>
<evidence type="ECO:0000256" key="11">
    <source>
        <dbReference type="HAMAP-Rule" id="MF_01220"/>
    </source>
</evidence>
<comment type="catalytic activity">
    <reaction evidence="10 11">
        <text>UMP + ATP = UDP + ADP</text>
        <dbReference type="Rhea" id="RHEA:24400"/>
        <dbReference type="ChEBI" id="CHEBI:30616"/>
        <dbReference type="ChEBI" id="CHEBI:57865"/>
        <dbReference type="ChEBI" id="CHEBI:58223"/>
        <dbReference type="ChEBI" id="CHEBI:456216"/>
        <dbReference type="EC" id="2.7.4.22"/>
    </reaction>
</comment>
<dbReference type="CDD" id="cd04254">
    <property type="entry name" value="AAK_UMPK-PyrH-Ec"/>
    <property type="match status" value="1"/>
</dbReference>
<feature type="domain" description="Aspartate/glutamate/uridylate kinase" evidence="12">
    <location>
        <begin position="51"/>
        <end position="260"/>
    </location>
</feature>
<dbReference type="InterPro" id="IPR036393">
    <property type="entry name" value="AceGlu_kinase-like_sf"/>
</dbReference>
<dbReference type="HAMAP" id="MF_01220_B">
    <property type="entry name" value="PyrH_B"/>
    <property type="match status" value="1"/>
</dbReference>
<feature type="binding site" evidence="11">
    <location>
        <begin position="56"/>
        <end position="59"/>
    </location>
    <ligand>
        <name>ATP</name>
        <dbReference type="ChEBI" id="CHEBI:30616"/>
    </ligand>
</feature>
<dbReference type="GO" id="GO:0005524">
    <property type="term" value="F:ATP binding"/>
    <property type="evidence" value="ECO:0007669"/>
    <property type="project" value="UniProtKB-KW"/>
</dbReference>
<keyword evidence="8 11" id="KW-0067">ATP-binding</keyword>
<evidence type="ECO:0000256" key="6">
    <source>
        <dbReference type="ARBA" id="ARBA00022741"/>
    </source>
</evidence>
<comment type="pathway">
    <text evidence="2 11">Pyrimidine metabolism; CTP biosynthesis via de novo pathway; UDP from UMP (UMPK route): step 1/1.</text>
</comment>
<evidence type="ECO:0000256" key="7">
    <source>
        <dbReference type="ARBA" id="ARBA00022777"/>
    </source>
</evidence>
<dbReference type="PANTHER" id="PTHR42833">
    <property type="entry name" value="URIDYLATE KINASE"/>
    <property type="match status" value="1"/>
</dbReference>
<dbReference type="SUPFAM" id="SSF53633">
    <property type="entry name" value="Carbamate kinase-like"/>
    <property type="match status" value="1"/>
</dbReference>
<dbReference type="NCBIfam" id="TIGR02075">
    <property type="entry name" value="pyrH_bact"/>
    <property type="match status" value="1"/>
</dbReference>
<dbReference type="Proteomes" id="UP000220251">
    <property type="component" value="Unassembled WGS sequence"/>
</dbReference>
<evidence type="ECO:0000256" key="10">
    <source>
        <dbReference type="ARBA" id="ARBA00047767"/>
    </source>
</evidence>
<feature type="binding site" evidence="11">
    <location>
        <position position="212"/>
    </location>
    <ligand>
        <name>ATP</name>
        <dbReference type="ChEBI" id="CHEBI:30616"/>
    </ligand>
</feature>
<comment type="similarity">
    <text evidence="3 11">Belongs to the UMP kinase family.</text>
</comment>
<feature type="binding site" evidence="11">
    <location>
        <position position="103"/>
    </location>
    <ligand>
        <name>ATP</name>
        <dbReference type="ChEBI" id="CHEBI:30616"/>
    </ligand>
</feature>
<feature type="binding site" evidence="11">
    <location>
        <position position="206"/>
    </location>
    <ligand>
        <name>ATP</name>
        <dbReference type="ChEBI" id="CHEBI:30616"/>
    </ligand>
</feature>
<evidence type="ECO:0000256" key="4">
    <source>
        <dbReference type="ARBA" id="ARBA00022490"/>
    </source>
</evidence>
<keyword evidence="7 11" id="KW-0418">Kinase</keyword>
<feature type="binding site" evidence="11">
    <location>
        <position position="118"/>
    </location>
    <ligand>
        <name>UMP</name>
        <dbReference type="ChEBI" id="CHEBI:57865"/>
    </ligand>
</feature>
<comment type="caution">
    <text evidence="11">Lacks conserved residue(s) required for the propagation of feature annotation.</text>
</comment>
<feature type="binding site" evidence="11">
    <location>
        <begin position="179"/>
        <end position="186"/>
    </location>
    <ligand>
        <name>UMP</name>
        <dbReference type="ChEBI" id="CHEBI:57865"/>
    </ligand>
</feature>
<dbReference type="AlphaFoldDB" id="A0A0H5DRK5"/>
<gene>
    <name evidence="11 13" type="primary">pyrH</name>
    <name evidence="13" type="ORF">ELAC_1508</name>
</gene>
<evidence type="ECO:0000313" key="13">
    <source>
        <dbReference type="EMBL" id="CRX38838.1"/>
    </source>
</evidence>
<keyword evidence="6 11" id="KW-0547">Nucleotide-binding</keyword>
<reference evidence="14" key="1">
    <citation type="submission" date="2015-06" db="EMBL/GenBank/DDBJ databases">
        <authorList>
            <person name="Bertelli C."/>
        </authorList>
    </citation>
    <scope>NUCLEOTIDE SEQUENCE [LARGE SCALE GENOMIC DNA]</scope>
    <source>
        <strain evidence="14">CRIB-30</strain>
    </source>
</reference>
<feature type="binding site" evidence="11">
    <location>
        <position position="215"/>
    </location>
    <ligand>
        <name>ATP</name>
        <dbReference type="ChEBI" id="CHEBI:30616"/>
    </ligand>
</feature>
<dbReference type="Gene3D" id="3.40.1160.10">
    <property type="entry name" value="Acetylglutamate kinase-like"/>
    <property type="match status" value="1"/>
</dbReference>
<comment type="subcellular location">
    <subcellularLocation>
        <location evidence="1 11">Cytoplasm</location>
    </subcellularLocation>
</comment>
<feature type="binding site" evidence="11">
    <location>
        <position position="98"/>
    </location>
    <ligand>
        <name>UMP</name>
        <dbReference type="ChEBI" id="CHEBI:57865"/>
    </ligand>
</feature>